<evidence type="ECO:0000256" key="4">
    <source>
        <dbReference type="ARBA" id="ARBA00022512"/>
    </source>
</evidence>
<dbReference type="KEGG" id="agf:ET445_11170"/>
<dbReference type="InterPro" id="IPR017850">
    <property type="entry name" value="Alkaline_phosphatase_core_sf"/>
</dbReference>
<reference evidence="9 10" key="1">
    <citation type="submission" date="2019-01" db="EMBL/GenBank/DDBJ databases">
        <title>Genome sequencing of strain FW100M-8.</title>
        <authorList>
            <person name="Heo J."/>
            <person name="Kim S.-J."/>
            <person name="Kim J.-S."/>
            <person name="Hong S.-B."/>
            <person name="Kwon S.-W."/>
        </authorList>
    </citation>
    <scope>NUCLEOTIDE SEQUENCE [LARGE SCALE GENOMIC DNA]</scope>
    <source>
        <strain evidence="9 10">FW100M-8</strain>
    </source>
</reference>
<dbReference type="Gene3D" id="3.40.720.10">
    <property type="entry name" value="Alkaline Phosphatase, subunit A"/>
    <property type="match status" value="2"/>
</dbReference>
<gene>
    <name evidence="9" type="ORF">ET445_11170</name>
</gene>
<evidence type="ECO:0000256" key="2">
    <source>
        <dbReference type="ARBA" id="ARBA00009717"/>
    </source>
</evidence>
<dbReference type="EMBL" id="CP035491">
    <property type="protein sequence ID" value="QAY73823.1"/>
    <property type="molecule type" value="Genomic_DNA"/>
</dbReference>
<feature type="region of interest" description="Disordered" evidence="8">
    <location>
        <begin position="1"/>
        <end position="25"/>
    </location>
</feature>
<dbReference type="InterPro" id="IPR006311">
    <property type="entry name" value="TAT_signal"/>
</dbReference>
<feature type="region of interest" description="Disordered" evidence="8">
    <location>
        <begin position="515"/>
        <end position="553"/>
    </location>
</feature>
<proteinExistence type="inferred from homology"/>
<keyword evidence="6" id="KW-0843">Virulence</keyword>
<dbReference type="PROSITE" id="PS51318">
    <property type="entry name" value="TAT"/>
    <property type="match status" value="1"/>
</dbReference>
<comment type="subcellular location">
    <subcellularLocation>
        <location evidence="1">Secreted</location>
        <location evidence="1">Cell wall</location>
    </subcellularLocation>
</comment>
<sequence>MAEEESGEEGVEPVDGVQRAKVPPSRRDFLRYGGVAAAGAVAGGAAGAAIGLSVGPPAASPGEPTGLPTLGPTPPADGSPGFAHLVVLMGENRSFDNLLGWLYTPDDPPPSGGAFEGLAYAPHRNSLPDGRSFEAHVYTGATDRVMQSPDPDPGEEFPHVNTQLFGTIEPPANEGVGVGEMASPYNAPGPGASASMSGFARDYAAHLAQTHKREPTDDEIAVIMGGFSPQMLPVLSSLARGFAVYDHWFCAVPSQTFCNRSFFHASMSHGFVTNRYNGDFKKWLDVKPASTIFDRLEAAGLDWRIYFDDLQLISLTGLIHAPALEKYWKTPHFAPMSQFFQDVAAGALPAYTFIEPRMIYDHNDFHPPFGRLEGSDIEGQMVYDDAISDVRAGEALVSSVYEAIRASATEGGSNAFNTMLLITFDEHGGTYDHVPPPAATPPHPDAKPGEMGFSFDRLGCRVPAIAISAYTGAGTVIQDEMHHAAVVSTLTNLHALEPLTARDDGARDLGGAVNLTAPRHPSTWPSPTPQYVPPNPEAGRPHPADAHGDRPLSPPAKGLLGILIAKYGDGGDPEPETYADAYEALQKYGQGLFGVG</sequence>
<keyword evidence="4" id="KW-0964">Secreted</keyword>
<evidence type="ECO:0000256" key="3">
    <source>
        <dbReference type="ARBA" id="ARBA00012018"/>
    </source>
</evidence>
<dbReference type="RefSeq" id="WP_129191349.1">
    <property type="nucleotide sequence ID" value="NZ_CP035491.1"/>
</dbReference>
<keyword evidence="5" id="KW-0378">Hydrolase</keyword>
<dbReference type="EC" id="3.1.4.3" evidence="3"/>
<keyword evidence="4" id="KW-0134">Cell wall</keyword>
<evidence type="ECO:0000256" key="5">
    <source>
        <dbReference type="ARBA" id="ARBA00022801"/>
    </source>
</evidence>
<feature type="compositionally biased region" description="Pro residues" evidence="8">
    <location>
        <begin position="524"/>
        <end position="536"/>
    </location>
</feature>
<evidence type="ECO:0000256" key="6">
    <source>
        <dbReference type="ARBA" id="ARBA00023026"/>
    </source>
</evidence>
<dbReference type="OrthoDB" id="4181857at2"/>
<name>A0A4P6FFG5_9MICO</name>
<feature type="compositionally biased region" description="Acidic residues" evidence="8">
    <location>
        <begin position="1"/>
        <end position="12"/>
    </location>
</feature>
<dbReference type="GO" id="GO:0034480">
    <property type="term" value="F:phosphatidylcholine phospholipase C activity"/>
    <property type="evidence" value="ECO:0007669"/>
    <property type="project" value="UniProtKB-EC"/>
</dbReference>
<comment type="similarity">
    <text evidence="2">Belongs to the bacterial phospholipase C family.</text>
</comment>
<evidence type="ECO:0000313" key="9">
    <source>
        <dbReference type="EMBL" id="QAY73823.1"/>
    </source>
</evidence>
<dbReference type="PANTHER" id="PTHR31956">
    <property type="entry name" value="NON-SPECIFIC PHOSPHOLIPASE C4-RELATED"/>
    <property type="match status" value="1"/>
</dbReference>
<dbReference type="PANTHER" id="PTHR31956:SF1">
    <property type="entry name" value="NON-SPECIFIC PHOSPHOLIPASE C1"/>
    <property type="match status" value="1"/>
</dbReference>
<comment type="catalytic activity">
    <reaction evidence="7">
        <text>a 1,2-diacyl-sn-glycero-3-phosphocholine + H2O = phosphocholine + a 1,2-diacyl-sn-glycerol + H(+)</text>
        <dbReference type="Rhea" id="RHEA:10604"/>
        <dbReference type="ChEBI" id="CHEBI:15377"/>
        <dbReference type="ChEBI" id="CHEBI:15378"/>
        <dbReference type="ChEBI" id="CHEBI:17815"/>
        <dbReference type="ChEBI" id="CHEBI:57643"/>
        <dbReference type="ChEBI" id="CHEBI:295975"/>
        <dbReference type="EC" id="3.1.4.3"/>
    </reaction>
    <physiologicalReaction direction="left-to-right" evidence="7">
        <dbReference type="Rhea" id="RHEA:10605"/>
    </physiologicalReaction>
</comment>
<organism evidence="9 10">
    <name type="scientific">Agromyces protaetiae</name>
    <dbReference type="NCBI Taxonomy" id="2509455"/>
    <lineage>
        <taxon>Bacteria</taxon>
        <taxon>Bacillati</taxon>
        <taxon>Actinomycetota</taxon>
        <taxon>Actinomycetes</taxon>
        <taxon>Micrococcales</taxon>
        <taxon>Microbacteriaceae</taxon>
        <taxon>Agromyces</taxon>
    </lineage>
</organism>
<dbReference type="GO" id="GO:0009395">
    <property type="term" value="P:phospholipid catabolic process"/>
    <property type="evidence" value="ECO:0007669"/>
    <property type="project" value="TreeGrafter"/>
</dbReference>
<evidence type="ECO:0000313" key="10">
    <source>
        <dbReference type="Proteomes" id="UP000291259"/>
    </source>
</evidence>
<dbReference type="Proteomes" id="UP000291259">
    <property type="component" value="Chromosome"/>
</dbReference>
<evidence type="ECO:0000256" key="7">
    <source>
        <dbReference type="ARBA" id="ARBA00048421"/>
    </source>
</evidence>
<feature type="compositionally biased region" description="Basic and acidic residues" evidence="8">
    <location>
        <begin position="539"/>
        <end position="550"/>
    </location>
</feature>
<evidence type="ECO:0000256" key="8">
    <source>
        <dbReference type="SAM" id="MobiDB-lite"/>
    </source>
</evidence>
<dbReference type="InterPro" id="IPR007312">
    <property type="entry name" value="Phosphoesterase"/>
</dbReference>
<accession>A0A4P6FFG5</accession>
<dbReference type="Pfam" id="PF04185">
    <property type="entry name" value="Phosphoesterase"/>
    <property type="match status" value="1"/>
</dbReference>
<keyword evidence="10" id="KW-1185">Reference proteome</keyword>
<protein>
    <recommendedName>
        <fullName evidence="3">phospholipase C</fullName>
        <ecNumber evidence="3">3.1.4.3</ecNumber>
    </recommendedName>
</protein>
<evidence type="ECO:0000256" key="1">
    <source>
        <dbReference type="ARBA" id="ARBA00004191"/>
    </source>
</evidence>
<dbReference type="AlphaFoldDB" id="A0A4P6FFG5"/>